<gene>
    <name evidence="2" type="ORF">ACHAWO_005768</name>
</gene>
<proteinExistence type="predicted"/>
<keyword evidence="3" id="KW-1185">Reference proteome</keyword>
<name>A0ABD3P2H5_9STRA</name>
<dbReference type="AlphaFoldDB" id="A0ABD3P2H5"/>
<dbReference type="Proteomes" id="UP001530400">
    <property type="component" value="Unassembled WGS sequence"/>
</dbReference>
<dbReference type="PANTHER" id="PTHR31827">
    <property type="entry name" value="EMB|CAB89363.1"/>
    <property type="match status" value="1"/>
</dbReference>
<evidence type="ECO:0000313" key="3">
    <source>
        <dbReference type="Proteomes" id="UP001530400"/>
    </source>
</evidence>
<comment type="caution">
    <text evidence="2">The sequence shown here is derived from an EMBL/GenBank/DDBJ whole genome shotgun (WGS) entry which is preliminary data.</text>
</comment>
<feature type="region of interest" description="Disordered" evidence="1">
    <location>
        <begin position="1"/>
        <end position="22"/>
    </location>
</feature>
<accession>A0ABD3P2H5</accession>
<dbReference type="PANTHER" id="PTHR31827:SF1">
    <property type="entry name" value="EMB|CAB89363.1"/>
    <property type="match status" value="1"/>
</dbReference>
<evidence type="ECO:0000313" key="2">
    <source>
        <dbReference type="EMBL" id="KAL3782098.1"/>
    </source>
</evidence>
<protein>
    <submittedName>
        <fullName evidence="2">Uncharacterized protein</fullName>
    </submittedName>
</protein>
<reference evidence="2 3" key="1">
    <citation type="submission" date="2024-10" db="EMBL/GenBank/DDBJ databases">
        <title>Updated reference genomes for cyclostephanoid diatoms.</title>
        <authorList>
            <person name="Roberts W.R."/>
            <person name="Alverson A.J."/>
        </authorList>
    </citation>
    <scope>NUCLEOTIDE SEQUENCE [LARGE SCALE GENOMIC DNA]</scope>
    <source>
        <strain evidence="2 3">AJA010-31</strain>
    </source>
</reference>
<sequence length="518" mass="55392">MANTKKSKPAGPKPKRIRRKCSHPSCPNRVVQGGVCVTHGAKRKMCQHPGCDKAVKLAGYCSTHGPARKKCAQHGCTRVAVQGGRCLSHGAKRRVCKFPNEACDKNAIVGGMCKKHYDMMKDANGLLDTFGACMPIMGSGSGESEGTEVSEPGVVGGYAYQGGQGDVMMQVGYGENGGAGYANAAPLPPPVHQQPIQQVYYQQPMAPAEMPPAMSVQPPPPHQEVHPMEVTYRLPLKKKNKHPRHQRGLSIFEDMGTVDAIINSGAAAASQQGVVLPEAVAPAPPQAVSYGYPTPEAASMPPPPPPRSLPQVPSVSTIGSTRTPAPQVSFADSGTASHPAKPASKPTEEEYYSPTIAIFEQMIKASEVIDNPNIGSYAGLSPPKLTPRGRRHVSFHDEAHNRRAAAAPRPPRAQYTSADLHRTVSHDEEHAHLMHHSQQPTGYAPNHPAQLRISSPTNEMIQPASYAPETPDLDNGPAEPMNIVSAGSHHGHVEGQAQVLLPKRNDGYEHLFIPRALS</sequence>
<organism evidence="2 3">
    <name type="scientific">Cyclotella atomus</name>
    <dbReference type="NCBI Taxonomy" id="382360"/>
    <lineage>
        <taxon>Eukaryota</taxon>
        <taxon>Sar</taxon>
        <taxon>Stramenopiles</taxon>
        <taxon>Ochrophyta</taxon>
        <taxon>Bacillariophyta</taxon>
        <taxon>Coscinodiscophyceae</taxon>
        <taxon>Thalassiosirophycidae</taxon>
        <taxon>Stephanodiscales</taxon>
        <taxon>Stephanodiscaceae</taxon>
        <taxon>Cyclotella</taxon>
    </lineage>
</organism>
<evidence type="ECO:0000256" key="1">
    <source>
        <dbReference type="SAM" id="MobiDB-lite"/>
    </source>
</evidence>
<feature type="region of interest" description="Disordered" evidence="1">
    <location>
        <begin position="291"/>
        <end position="350"/>
    </location>
</feature>
<dbReference type="EMBL" id="JALLPJ020000821">
    <property type="protein sequence ID" value="KAL3782098.1"/>
    <property type="molecule type" value="Genomic_DNA"/>
</dbReference>
<feature type="compositionally biased region" description="Polar residues" evidence="1">
    <location>
        <begin position="317"/>
        <end position="336"/>
    </location>
</feature>